<evidence type="ECO:0000256" key="2">
    <source>
        <dbReference type="ARBA" id="ARBA00023002"/>
    </source>
</evidence>
<dbReference type="PANTHER" id="PTHR43976:SF16">
    <property type="entry name" value="SHORT-CHAIN DEHYDROGENASE_REDUCTASE FAMILY PROTEIN"/>
    <property type="match status" value="1"/>
</dbReference>
<reference evidence="4 5" key="1">
    <citation type="submission" date="2019-06" db="EMBL/GenBank/DDBJ databases">
        <authorList>
            <person name="Le Quere A."/>
            <person name="Colella S."/>
        </authorList>
    </citation>
    <scope>NUCLEOTIDE SEQUENCE [LARGE SCALE GENOMIC DNA]</scope>
    <source>
        <strain evidence="4">EmedicaeMD41</strain>
    </source>
</reference>
<dbReference type="PRINTS" id="PR00080">
    <property type="entry name" value="SDRFAMILY"/>
</dbReference>
<dbReference type="InterPro" id="IPR036291">
    <property type="entry name" value="NAD(P)-bd_dom_sf"/>
</dbReference>
<keyword evidence="2" id="KW-0560">Oxidoreductase</keyword>
<dbReference type="PRINTS" id="PR00081">
    <property type="entry name" value="GDHRDH"/>
</dbReference>
<dbReference type="AlphaFoldDB" id="A0A508X913"/>
<dbReference type="Pfam" id="PF00106">
    <property type="entry name" value="adh_short"/>
    <property type="match status" value="1"/>
</dbReference>
<dbReference type="InterPro" id="IPR020904">
    <property type="entry name" value="Sc_DH/Rdtase_CS"/>
</dbReference>
<sequence>MSNTDKRVWLVTGCSSGFGRAIATHLLEAGQTVVVTARRTETLEDLRGLGNACILALDVTDPRQADSVVKKAEELAGSVDVLVNNAGIGYFASIEESDERQIQKLFDVNFFGASNMIRAVLPGMRKRRSGHIVNLTSIGGLEGFPAVGFYCATKYALEGLSDVLRKEVAPLGIRVTTVEPSGFRTEWAGSSSEAETIAPDYDATVGEAIRAYHASVGKQAGDPARAAAAIARAVFASEPPDRLLLGNEAFEVAIEKLGTMRREFAAWEATTRGADFPQG</sequence>
<organism evidence="4 5">
    <name type="scientific">Sinorhizobium medicae</name>
    <dbReference type="NCBI Taxonomy" id="110321"/>
    <lineage>
        <taxon>Bacteria</taxon>
        <taxon>Pseudomonadati</taxon>
        <taxon>Pseudomonadota</taxon>
        <taxon>Alphaproteobacteria</taxon>
        <taxon>Hyphomicrobiales</taxon>
        <taxon>Rhizobiaceae</taxon>
        <taxon>Sinorhizobium/Ensifer group</taxon>
        <taxon>Sinorhizobium</taxon>
    </lineage>
</organism>
<proteinExistence type="inferred from homology"/>
<dbReference type="RefSeq" id="WP_180162288.1">
    <property type="nucleotide sequence ID" value="NZ_CABFNB010000151.1"/>
</dbReference>
<evidence type="ECO:0000313" key="4">
    <source>
        <dbReference type="EMBL" id="VTZ65484.1"/>
    </source>
</evidence>
<evidence type="ECO:0000256" key="3">
    <source>
        <dbReference type="RuleBase" id="RU000363"/>
    </source>
</evidence>
<dbReference type="NCBIfam" id="NF004824">
    <property type="entry name" value="PRK06180.1"/>
    <property type="match status" value="1"/>
</dbReference>
<comment type="similarity">
    <text evidence="1 3">Belongs to the short-chain dehydrogenases/reductases (SDR) family.</text>
</comment>
<dbReference type="InterPro" id="IPR051911">
    <property type="entry name" value="SDR_oxidoreductase"/>
</dbReference>
<dbReference type="Gene3D" id="3.40.50.720">
    <property type="entry name" value="NAD(P)-binding Rossmann-like Domain"/>
    <property type="match status" value="1"/>
</dbReference>
<accession>A0A508X913</accession>
<dbReference type="PANTHER" id="PTHR43976">
    <property type="entry name" value="SHORT CHAIN DEHYDROGENASE"/>
    <property type="match status" value="1"/>
</dbReference>
<protein>
    <submittedName>
        <fullName evidence="4">Short-chain dehydrogenase/reductase SDR</fullName>
    </submittedName>
</protein>
<dbReference type="CDD" id="cd05374">
    <property type="entry name" value="17beta-HSD-like_SDR_c"/>
    <property type="match status" value="1"/>
</dbReference>
<dbReference type="GO" id="GO:0016491">
    <property type="term" value="F:oxidoreductase activity"/>
    <property type="evidence" value="ECO:0007669"/>
    <property type="project" value="UniProtKB-KW"/>
</dbReference>
<gene>
    <name evidence="4" type="ORF">EMEDMD4_800066</name>
</gene>
<dbReference type="InterPro" id="IPR002347">
    <property type="entry name" value="SDR_fam"/>
</dbReference>
<evidence type="ECO:0000313" key="5">
    <source>
        <dbReference type="Proteomes" id="UP000507954"/>
    </source>
</evidence>
<dbReference type="Proteomes" id="UP000507954">
    <property type="component" value="Unassembled WGS sequence"/>
</dbReference>
<name>A0A508X913_9HYPH</name>
<dbReference type="SUPFAM" id="SSF51735">
    <property type="entry name" value="NAD(P)-binding Rossmann-fold domains"/>
    <property type="match status" value="1"/>
</dbReference>
<dbReference type="PROSITE" id="PS00061">
    <property type="entry name" value="ADH_SHORT"/>
    <property type="match status" value="1"/>
</dbReference>
<dbReference type="EMBL" id="CABFNB010000151">
    <property type="protein sequence ID" value="VTZ65484.1"/>
    <property type="molecule type" value="Genomic_DNA"/>
</dbReference>
<evidence type="ECO:0000256" key="1">
    <source>
        <dbReference type="ARBA" id="ARBA00006484"/>
    </source>
</evidence>